<dbReference type="InterPro" id="IPR010148">
    <property type="entry name" value="CRISPR-assoc_prot_CT1975"/>
</dbReference>
<dbReference type="AlphaFoldDB" id="A0A543IYW3"/>
<proteinExistence type="predicted"/>
<dbReference type="RefSeq" id="WP_142259718.1">
    <property type="nucleotide sequence ID" value="NZ_BMPV01000001.1"/>
</dbReference>
<comment type="caution">
    <text evidence="1">The sequence shown here is derived from an EMBL/GenBank/DDBJ whole genome shotgun (WGS) entry which is preliminary data.</text>
</comment>
<dbReference type="Pfam" id="PF09344">
    <property type="entry name" value="Cas_CT1975"/>
    <property type="match status" value="1"/>
</dbReference>
<organism evidence="1 2">
    <name type="scientific">Thermopolyspora flexuosa</name>
    <dbReference type="NCBI Taxonomy" id="103836"/>
    <lineage>
        <taxon>Bacteria</taxon>
        <taxon>Bacillati</taxon>
        <taxon>Actinomycetota</taxon>
        <taxon>Actinomycetes</taxon>
        <taxon>Streptosporangiales</taxon>
        <taxon>Streptosporangiaceae</taxon>
        <taxon>Thermopolyspora</taxon>
    </lineage>
</organism>
<dbReference type="EMBL" id="VFPQ01000001">
    <property type="protein sequence ID" value="TQM75747.1"/>
    <property type="molecule type" value="Genomic_DNA"/>
</dbReference>
<accession>A0A543IYW3</accession>
<dbReference type="Proteomes" id="UP000319213">
    <property type="component" value="Unassembled WGS sequence"/>
</dbReference>
<evidence type="ECO:0000313" key="2">
    <source>
        <dbReference type="Proteomes" id="UP000319213"/>
    </source>
</evidence>
<gene>
    <name evidence="1" type="ORF">FHX40_2465</name>
</gene>
<sequence length="397" mass="43124">MSRTILEIHALQTVPPSCLNRDDTGTPKSAVYGGVRRARVSSQAWKRAIRRAFHDRLDPSELGVRTRQVAKALAERITALDGSIGEQEAWSLAAETVQIATGTKIEPPKRKADKEDAEPVAPESKYLLFLSAHQLQGLAELAVKARGAGSVKDFFKDKGNRDLARRIANTRHSIDIALFGRMVADATDINVDAAAQVAHAISVHRVDIESDYYTAVDDFKGQEDDRGAGMIGTVEFNSATLYRFAALDIDLLGSNLGKGLREDEPVSEPVRRATEAFVECFLTSLPTGKINTFANHTLPEAAIIKLRSSRPISFVGAFEEPCRTEPEIGGYMRQACQRLAAYIPEIERAYGVGEDDPCWVLQVGHATEALAGLGVRLPLPELVPAVGAEVARRQGGA</sequence>
<dbReference type="OrthoDB" id="5291250at2"/>
<name>A0A543IYW3_9ACTN</name>
<dbReference type="NCBIfam" id="TIGR01869">
    <property type="entry name" value="casC_Cse4"/>
    <property type="match status" value="1"/>
</dbReference>
<evidence type="ECO:0000313" key="1">
    <source>
        <dbReference type="EMBL" id="TQM75747.1"/>
    </source>
</evidence>
<protein>
    <submittedName>
        <fullName evidence="1">CRISPR system Cascade subunit CasC</fullName>
    </submittedName>
</protein>
<keyword evidence="2" id="KW-1185">Reference proteome</keyword>
<reference evidence="1 2" key="1">
    <citation type="submission" date="2019-06" db="EMBL/GenBank/DDBJ databases">
        <title>Sequencing the genomes of 1000 actinobacteria strains.</title>
        <authorList>
            <person name="Klenk H.-P."/>
        </authorList>
    </citation>
    <scope>NUCLEOTIDE SEQUENCE [LARGE SCALE GENOMIC DNA]</scope>
    <source>
        <strain evidence="1 2">DSM 43186</strain>
    </source>
</reference>